<keyword evidence="6" id="KW-1185">Reference proteome</keyword>
<dbReference type="Proteomes" id="UP001589838">
    <property type="component" value="Unassembled WGS sequence"/>
</dbReference>
<dbReference type="Pfam" id="PF13404">
    <property type="entry name" value="HTH_AsnC-type"/>
    <property type="match status" value="1"/>
</dbReference>
<dbReference type="Gene3D" id="3.30.70.920">
    <property type="match status" value="1"/>
</dbReference>
<dbReference type="EMBL" id="JBHLUX010000015">
    <property type="protein sequence ID" value="MFC0469964.1"/>
    <property type="molecule type" value="Genomic_DNA"/>
</dbReference>
<evidence type="ECO:0000256" key="3">
    <source>
        <dbReference type="ARBA" id="ARBA00023163"/>
    </source>
</evidence>
<dbReference type="SMART" id="SM00344">
    <property type="entry name" value="HTH_ASNC"/>
    <property type="match status" value="1"/>
</dbReference>
<evidence type="ECO:0000313" key="5">
    <source>
        <dbReference type="EMBL" id="MFC0469964.1"/>
    </source>
</evidence>
<dbReference type="PRINTS" id="PR00033">
    <property type="entry name" value="HTHASNC"/>
</dbReference>
<evidence type="ECO:0000259" key="4">
    <source>
        <dbReference type="PROSITE" id="PS50956"/>
    </source>
</evidence>
<dbReference type="PANTHER" id="PTHR30154:SF34">
    <property type="entry name" value="TRANSCRIPTIONAL REGULATOR AZLB"/>
    <property type="match status" value="1"/>
</dbReference>
<dbReference type="Gene3D" id="1.10.10.10">
    <property type="entry name" value="Winged helix-like DNA-binding domain superfamily/Winged helix DNA-binding domain"/>
    <property type="match status" value="1"/>
</dbReference>
<organism evidence="5 6">
    <name type="scientific">Halalkalibacter kiskunsagensis</name>
    <dbReference type="NCBI Taxonomy" id="1548599"/>
    <lineage>
        <taxon>Bacteria</taxon>
        <taxon>Bacillati</taxon>
        <taxon>Bacillota</taxon>
        <taxon>Bacilli</taxon>
        <taxon>Bacillales</taxon>
        <taxon>Bacillaceae</taxon>
        <taxon>Halalkalibacter</taxon>
    </lineage>
</organism>
<dbReference type="InterPro" id="IPR036390">
    <property type="entry name" value="WH_DNA-bd_sf"/>
</dbReference>
<comment type="caution">
    <text evidence="5">The sequence shown here is derived from an EMBL/GenBank/DDBJ whole genome shotgun (WGS) entry which is preliminary data.</text>
</comment>
<sequence>MGKLDVMDMAILGFLQENGKRSYTEIAKLLDVSEGTIRTRINRMLKDGVFEFIIHMDPNKIGLDVQVIIGISTKLGKQEEIARTLNQFQEVRFVGAFSGRHDLILQAYFKNNDDLVQFVNKDLAKMDGIISVDVSIELKQYKDSFSYIVE</sequence>
<feature type="domain" description="HTH asnC-type" evidence="4">
    <location>
        <begin position="4"/>
        <end position="64"/>
    </location>
</feature>
<reference evidence="5 6" key="1">
    <citation type="submission" date="2024-09" db="EMBL/GenBank/DDBJ databases">
        <authorList>
            <person name="Sun Q."/>
            <person name="Mori K."/>
        </authorList>
    </citation>
    <scope>NUCLEOTIDE SEQUENCE [LARGE SCALE GENOMIC DNA]</scope>
    <source>
        <strain evidence="5 6">NCAIM B.02610</strain>
    </source>
</reference>
<dbReference type="InterPro" id="IPR019888">
    <property type="entry name" value="Tscrpt_reg_AsnC-like"/>
</dbReference>
<evidence type="ECO:0000256" key="2">
    <source>
        <dbReference type="ARBA" id="ARBA00023125"/>
    </source>
</evidence>
<dbReference type="InterPro" id="IPR000485">
    <property type="entry name" value="AsnC-type_HTH_dom"/>
</dbReference>
<keyword evidence="1" id="KW-0805">Transcription regulation</keyword>
<gene>
    <name evidence="5" type="ORF">ACFFHM_05280</name>
</gene>
<protein>
    <submittedName>
        <fullName evidence="5">Lrp/AsnC family transcriptional regulator</fullName>
    </submittedName>
</protein>
<keyword evidence="2" id="KW-0238">DNA-binding</keyword>
<dbReference type="PANTHER" id="PTHR30154">
    <property type="entry name" value="LEUCINE-RESPONSIVE REGULATORY PROTEIN"/>
    <property type="match status" value="1"/>
</dbReference>
<accession>A0ABV6K9P1</accession>
<dbReference type="Pfam" id="PF01037">
    <property type="entry name" value="AsnC_trans_reg"/>
    <property type="match status" value="1"/>
</dbReference>
<dbReference type="RefSeq" id="WP_335962601.1">
    <property type="nucleotide sequence ID" value="NZ_JAXBLX010000031.1"/>
</dbReference>
<dbReference type="SUPFAM" id="SSF54909">
    <property type="entry name" value="Dimeric alpha+beta barrel"/>
    <property type="match status" value="1"/>
</dbReference>
<evidence type="ECO:0000313" key="6">
    <source>
        <dbReference type="Proteomes" id="UP001589838"/>
    </source>
</evidence>
<name>A0ABV6K9P1_9BACI</name>
<keyword evidence="3" id="KW-0804">Transcription</keyword>
<dbReference type="InterPro" id="IPR019887">
    <property type="entry name" value="Tscrpt_reg_AsnC/Lrp_C"/>
</dbReference>
<dbReference type="SUPFAM" id="SSF46785">
    <property type="entry name" value="Winged helix' DNA-binding domain"/>
    <property type="match status" value="1"/>
</dbReference>
<evidence type="ECO:0000256" key="1">
    <source>
        <dbReference type="ARBA" id="ARBA00023015"/>
    </source>
</evidence>
<dbReference type="InterPro" id="IPR011008">
    <property type="entry name" value="Dimeric_a/b-barrel"/>
</dbReference>
<proteinExistence type="predicted"/>
<dbReference type="PROSITE" id="PS50956">
    <property type="entry name" value="HTH_ASNC_2"/>
    <property type="match status" value="1"/>
</dbReference>
<dbReference type="InterPro" id="IPR036388">
    <property type="entry name" value="WH-like_DNA-bd_sf"/>
</dbReference>